<protein>
    <submittedName>
        <fullName evidence="1">Uncharacterized protein</fullName>
    </submittedName>
</protein>
<reference evidence="1 2" key="1">
    <citation type="submission" date="2015-12" db="EMBL/GenBank/DDBJ databases">
        <title>The genome of Folsomia candida.</title>
        <authorList>
            <person name="Faddeeva A."/>
            <person name="Derks M.F."/>
            <person name="Anvar Y."/>
            <person name="Smit S."/>
            <person name="Van Straalen N."/>
            <person name="Roelofs D."/>
        </authorList>
    </citation>
    <scope>NUCLEOTIDE SEQUENCE [LARGE SCALE GENOMIC DNA]</scope>
    <source>
        <strain evidence="1 2">VU population</strain>
        <tissue evidence="1">Whole body</tissue>
    </source>
</reference>
<comment type="caution">
    <text evidence="1">The sequence shown here is derived from an EMBL/GenBank/DDBJ whole genome shotgun (WGS) entry which is preliminary data.</text>
</comment>
<keyword evidence="2" id="KW-1185">Reference proteome</keyword>
<gene>
    <name evidence="1" type="ORF">Fcan01_06152</name>
</gene>
<dbReference type="EMBL" id="LNIX01000002">
    <property type="protein sequence ID" value="OXA59659.1"/>
    <property type="molecule type" value="Genomic_DNA"/>
</dbReference>
<name>A0A226EQ89_FOLCA</name>
<accession>A0A226EQ89</accession>
<organism evidence="1 2">
    <name type="scientific">Folsomia candida</name>
    <name type="common">Springtail</name>
    <dbReference type="NCBI Taxonomy" id="158441"/>
    <lineage>
        <taxon>Eukaryota</taxon>
        <taxon>Metazoa</taxon>
        <taxon>Ecdysozoa</taxon>
        <taxon>Arthropoda</taxon>
        <taxon>Hexapoda</taxon>
        <taxon>Collembola</taxon>
        <taxon>Entomobryomorpha</taxon>
        <taxon>Isotomoidea</taxon>
        <taxon>Isotomidae</taxon>
        <taxon>Proisotominae</taxon>
        <taxon>Folsomia</taxon>
    </lineage>
</organism>
<evidence type="ECO:0000313" key="2">
    <source>
        <dbReference type="Proteomes" id="UP000198287"/>
    </source>
</evidence>
<sequence>MMNNKHKAKKKERTERDLLQEQRMINYWFPPPPKSKVRCVLLCRKWTICSPSKASQTSCFVKLLCNTKFLETTFKEFGDDNFVHSVPSLNLLVEKEGERSDDMYRWAFIFERFRCVSEHWFKWEDRFELVFVSHQHHVFTSLSSADDEKDVKLQPRDSGIAHFSSCSSFVHKSNLRQICETGTGLLRAVKIEEAPCNAAMEGVPWI</sequence>
<evidence type="ECO:0000313" key="1">
    <source>
        <dbReference type="EMBL" id="OXA59659.1"/>
    </source>
</evidence>
<dbReference type="Proteomes" id="UP000198287">
    <property type="component" value="Unassembled WGS sequence"/>
</dbReference>
<proteinExistence type="predicted"/>
<dbReference type="AlphaFoldDB" id="A0A226EQ89"/>